<dbReference type="Proteomes" id="UP000799436">
    <property type="component" value="Unassembled WGS sequence"/>
</dbReference>
<feature type="region of interest" description="Disordered" evidence="1">
    <location>
        <begin position="1"/>
        <end position="58"/>
    </location>
</feature>
<proteinExistence type="predicted"/>
<evidence type="ECO:0000313" key="2">
    <source>
        <dbReference type="EMBL" id="KAF2768598.1"/>
    </source>
</evidence>
<feature type="compositionally biased region" description="Polar residues" evidence="1">
    <location>
        <begin position="23"/>
        <end position="45"/>
    </location>
</feature>
<organism evidence="2 3">
    <name type="scientific">Teratosphaeria nubilosa</name>
    <dbReference type="NCBI Taxonomy" id="161662"/>
    <lineage>
        <taxon>Eukaryota</taxon>
        <taxon>Fungi</taxon>
        <taxon>Dikarya</taxon>
        <taxon>Ascomycota</taxon>
        <taxon>Pezizomycotina</taxon>
        <taxon>Dothideomycetes</taxon>
        <taxon>Dothideomycetidae</taxon>
        <taxon>Mycosphaerellales</taxon>
        <taxon>Teratosphaeriaceae</taxon>
        <taxon>Teratosphaeria</taxon>
    </lineage>
</organism>
<evidence type="ECO:0000256" key="1">
    <source>
        <dbReference type="SAM" id="MobiDB-lite"/>
    </source>
</evidence>
<feature type="region of interest" description="Disordered" evidence="1">
    <location>
        <begin position="159"/>
        <end position="180"/>
    </location>
</feature>
<keyword evidence="3" id="KW-1185">Reference proteome</keyword>
<name>A0A6G1L849_9PEZI</name>
<feature type="compositionally biased region" description="Polar residues" evidence="1">
    <location>
        <begin position="1"/>
        <end position="13"/>
    </location>
</feature>
<gene>
    <name evidence="2" type="ORF">EJ03DRAFT_115189</name>
</gene>
<dbReference type="EMBL" id="ML995842">
    <property type="protein sequence ID" value="KAF2768598.1"/>
    <property type="molecule type" value="Genomic_DNA"/>
</dbReference>
<protein>
    <submittedName>
        <fullName evidence="2">Uncharacterized protein</fullName>
    </submittedName>
</protein>
<dbReference type="AlphaFoldDB" id="A0A6G1L849"/>
<reference evidence="2" key="1">
    <citation type="journal article" date="2020" name="Stud. Mycol.">
        <title>101 Dothideomycetes genomes: a test case for predicting lifestyles and emergence of pathogens.</title>
        <authorList>
            <person name="Haridas S."/>
            <person name="Albert R."/>
            <person name="Binder M."/>
            <person name="Bloem J."/>
            <person name="Labutti K."/>
            <person name="Salamov A."/>
            <person name="Andreopoulos B."/>
            <person name="Baker S."/>
            <person name="Barry K."/>
            <person name="Bills G."/>
            <person name="Bluhm B."/>
            <person name="Cannon C."/>
            <person name="Castanera R."/>
            <person name="Culley D."/>
            <person name="Daum C."/>
            <person name="Ezra D."/>
            <person name="Gonzalez J."/>
            <person name="Henrissat B."/>
            <person name="Kuo A."/>
            <person name="Liang C."/>
            <person name="Lipzen A."/>
            <person name="Lutzoni F."/>
            <person name="Magnuson J."/>
            <person name="Mondo S."/>
            <person name="Nolan M."/>
            <person name="Ohm R."/>
            <person name="Pangilinan J."/>
            <person name="Park H.-J."/>
            <person name="Ramirez L."/>
            <person name="Alfaro M."/>
            <person name="Sun H."/>
            <person name="Tritt A."/>
            <person name="Yoshinaga Y."/>
            <person name="Zwiers L.-H."/>
            <person name="Turgeon B."/>
            <person name="Goodwin S."/>
            <person name="Spatafora J."/>
            <person name="Crous P."/>
            <person name="Grigoriev I."/>
        </authorList>
    </citation>
    <scope>NUCLEOTIDE SEQUENCE</scope>
    <source>
        <strain evidence="2">CBS 116005</strain>
    </source>
</reference>
<evidence type="ECO:0000313" key="3">
    <source>
        <dbReference type="Proteomes" id="UP000799436"/>
    </source>
</evidence>
<accession>A0A6G1L849</accession>
<sequence>METSQTSQPQSAKAESALEETSKSYLQTTTTVVKPESASPSSQQAVKPASRTSREWTPTILSTSYLESTTILHSSKVSKMASASSMSLPSTISLAPLGGQATVRGSSIVSNEATELSISSMATMSTDRPVASITASTPSSSTQGRQAFPFAEWHGPFNMTSSPNGWSHGPPAGWHGGPPP</sequence>